<sequence>MLIYIETNFILGIATGREISADQLLSRANIERKIMMSSICFLEAIVALEGQQNQLNKLIESLNITIGEIQRSPQQRSSNEMSALTASKDAATNLLNQLKPSLSAAIEKVLRVAEVITPSVNSVQKRLITLF</sequence>
<organism evidence="1 2">
    <name type="scientific">Dulcicalothrix desertica PCC 7102</name>
    <dbReference type="NCBI Taxonomy" id="232991"/>
    <lineage>
        <taxon>Bacteria</taxon>
        <taxon>Bacillati</taxon>
        <taxon>Cyanobacteriota</taxon>
        <taxon>Cyanophyceae</taxon>
        <taxon>Nostocales</taxon>
        <taxon>Calotrichaceae</taxon>
        <taxon>Dulcicalothrix</taxon>
    </lineage>
</organism>
<reference evidence="1" key="1">
    <citation type="submission" date="2018-12" db="EMBL/GenBank/DDBJ databases">
        <authorList>
            <person name="Will S."/>
            <person name="Neumann-Schaal M."/>
            <person name="Henke P."/>
        </authorList>
    </citation>
    <scope>NUCLEOTIDE SEQUENCE</scope>
    <source>
        <strain evidence="1">PCC 7102</strain>
    </source>
</reference>
<evidence type="ECO:0000313" key="1">
    <source>
        <dbReference type="EMBL" id="RUT07846.1"/>
    </source>
</evidence>
<keyword evidence="2" id="KW-1185">Reference proteome</keyword>
<dbReference type="Proteomes" id="UP000271624">
    <property type="component" value="Unassembled WGS sequence"/>
</dbReference>
<reference evidence="1" key="2">
    <citation type="journal article" date="2019" name="Genome Biol. Evol.">
        <title>Day and night: Metabolic profiles and evolutionary relationships of six axenic non-marine cyanobacteria.</title>
        <authorList>
            <person name="Will S.E."/>
            <person name="Henke P."/>
            <person name="Boedeker C."/>
            <person name="Huang S."/>
            <person name="Brinkmann H."/>
            <person name="Rohde M."/>
            <person name="Jarek M."/>
            <person name="Friedl T."/>
            <person name="Seufert S."/>
            <person name="Schumacher M."/>
            <person name="Overmann J."/>
            <person name="Neumann-Schaal M."/>
            <person name="Petersen J."/>
        </authorList>
    </citation>
    <scope>NUCLEOTIDE SEQUENCE [LARGE SCALE GENOMIC DNA]</scope>
    <source>
        <strain evidence="1">PCC 7102</strain>
    </source>
</reference>
<comment type="caution">
    <text evidence="1">The sequence shown here is derived from an EMBL/GenBank/DDBJ whole genome shotgun (WGS) entry which is preliminary data.</text>
</comment>
<accession>A0A3S1CR99</accession>
<dbReference type="RefSeq" id="WP_127080698.1">
    <property type="nucleotide sequence ID" value="NZ_RSCL01000004.1"/>
</dbReference>
<evidence type="ECO:0000313" key="2">
    <source>
        <dbReference type="Proteomes" id="UP000271624"/>
    </source>
</evidence>
<protein>
    <recommendedName>
        <fullName evidence="3">DUF4935 domain-containing protein</fullName>
    </recommendedName>
</protein>
<dbReference type="OrthoDB" id="495022at2"/>
<gene>
    <name evidence="1" type="ORF">DSM106972_021060</name>
</gene>
<evidence type="ECO:0008006" key="3">
    <source>
        <dbReference type="Google" id="ProtNLM"/>
    </source>
</evidence>
<dbReference type="AlphaFoldDB" id="A0A3S1CR99"/>
<dbReference type="EMBL" id="RSCL01000004">
    <property type="protein sequence ID" value="RUT07846.1"/>
    <property type="molecule type" value="Genomic_DNA"/>
</dbReference>
<proteinExistence type="predicted"/>
<name>A0A3S1CR99_9CYAN</name>